<reference evidence="3" key="1">
    <citation type="journal article" date="2017" name="Biotechnol. Biofuels">
        <title>Evaluation of environmental bacterial communities as a factor affecting the growth of duckweed Lemna minor.</title>
        <authorList>
            <person name="Ishizawa H."/>
            <person name="Kuroda M."/>
            <person name="Morikawa M."/>
            <person name="Ike M."/>
        </authorList>
    </citation>
    <scope>NUCLEOTIDE SEQUENCE [LARGE SCALE GENOMIC DNA]</scope>
    <source>
        <strain evidence="3">H3</strain>
    </source>
</reference>
<dbReference type="KEGG" id="amah:DLM_2040"/>
<evidence type="ECO:0000313" key="3">
    <source>
        <dbReference type="Proteomes" id="UP000198290"/>
    </source>
</evidence>
<evidence type="ECO:0000256" key="1">
    <source>
        <dbReference type="SAM" id="Phobius"/>
    </source>
</evidence>
<gene>
    <name evidence="2" type="ORF">DLM_2040</name>
</gene>
<protein>
    <submittedName>
        <fullName evidence="2">Uncharacterized protein</fullName>
    </submittedName>
</protein>
<organism evidence="2 3">
    <name type="scientific">Aquitalea magnusonii</name>
    <dbReference type="NCBI Taxonomy" id="332411"/>
    <lineage>
        <taxon>Bacteria</taxon>
        <taxon>Pseudomonadati</taxon>
        <taxon>Pseudomonadota</taxon>
        <taxon>Betaproteobacteria</taxon>
        <taxon>Neisseriales</taxon>
        <taxon>Chromobacteriaceae</taxon>
        <taxon>Aquitalea</taxon>
    </lineage>
</organism>
<name>A0A3G9GJS0_9NEIS</name>
<keyword evidence="1" id="KW-0812">Transmembrane</keyword>
<keyword evidence="1" id="KW-0472">Membrane</keyword>
<reference evidence="3" key="3">
    <citation type="journal article" date="2017" name="Plant Physiol. Biochem.">
        <title>Differential oxidative and antioxidative response of duckweed Lemna minor toward plant growth promoting/inhibiting bacteria.</title>
        <authorList>
            <person name="Ishizawa H."/>
            <person name="Kuroda M."/>
            <person name="Morikawa M."/>
            <person name="Ike M."/>
        </authorList>
    </citation>
    <scope>NUCLEOTIDE SEQUENCE [LARGE SCALE GENOMIC DNA]</scope>
    <source>
        <strain evidence="3">H3</strain>
    </source>
</reference>
<proteinExistence type="predicted"/>
<dbReference type="EMBL" id="AP018823">
    <property type="protein sequence ID" value="BBF85656.1"/>
    <property type="molecule type" value="Genomic_DNA"/>
</dbReference>
<feature type="transmembrane region" description="Helical" evidence="1">
    <location>
        <begin position="63"/>
        <end position="94"/>
    </location>
</feature>
<evidence type="ECO:0000313" key="2">
    <source>
        <dbReference type="EMBL" id="BBF85656.1"/>
    </source>
</evidence>
<dbReference type="Proteomes" id="UP000198290">
    <property type="component" value="Chromosome"/>
</dbReference>
<sequence>MTGRHFASSRVIWVVRAIPRQGLAGRQILHPCPHALLLSKSAVARQCGLAACGGKLARFSRSVLHCCFIGAACFAVRGGAFLLCISAFSISIFLDNKIIFSCLWI</sequence>
<keyword evidence="1" id="KW-1133">Transmembrane helix</keyword>
<reference evidence="2 3" key="2">
    <citation type="journal article" date="2017" name="Genome Announc.">
        <title>Draft genome sequence of Aquitalea magnusonii strain H3, a plant growth-promoting bacterium of duckweed Lemna minor.</title>
        <authorList>
            <person name="Ishizawa H."/>
            <person name="Kuroda M."/>
            <person name="Ike M."/>
        </authorList>
    </citation>
    <scope>NUCLEOTIDE SEQUENCE [LARGE SCALE GENOMIC DNA]</scope>
    <source>
        <strain evidence="2 3">H3</strain>
    </source>
</reference>
<keyword evidence="3" id="KW-1185">Reference proteome</keyword>
<dbReference type="AlphaFoldDB" id="A0A3G9GJS0"/>
<accession>A0A3G9GJS0</accession>